<name>A0AAE0F475_9CHLO</name>
<accession>A0AAE0F475</accession>
<sequence>EKSCPWLTDKTSQLIDKVLKGAVIDQASFCKAKYLIDMPGQYQGSYSRHLQYIMPTGSAILIWDTLSEFDEFYYHRLTPGKEFLWVHGDNNSSSKSYHNATGAYYYPMFAQ</sequence>
<dbReference type="AlphaFoldDB" id="A0AAE0F475"/>
<gene>
    <name evidence="1" type="ORF">CYMTET_39748</name>
</gene>
<feature type="non-terminal residue" evidence="1">
    <location>
        <position position="1"/>
    </location>
</feature>
<protein>
    <submittedName>
        <fullName evidence="1">Uncharacterized protein</fullName>
    </submittedName>
</protein>
<keyword evidence="2" id="KW-1185">Reference proteome</keyword>
<dbReference type="EMBL" id="LGRX02026422">
    <property type="protein sequence ID" value="KAK3250914.1"/>
    <property type="molecule type" value="Genomic_DNA"/>
</dbReference>
<organism evidence="1 2">
    <name type="scientific">Cymbomonas tetramitiformis</name>
    <dbReference type="NCBI Taxonomy" id="36881"/>
    <lineage>
        <taxon>Eukaryota</taxon>
        <taxon>Viridiplantae</taxon>
        <taxon>Chlorophyta</taxon>
        <taxon>Pyramimonadophyceae</taxon>
        <taxon>Pyramimonadales</taxon>
        <taxon>Pyramimonadaceae</taxon>
        <taxon>Cymbomonas</taxon>
    </lineage>
</organism>
<evidence type="ECO:0000313" key="1">
    <source>
        <dbReference type="EMBL" id="KAK3250914.1"/>
    </source>
</evidence>
<proteinExistence type="predicted"/>
<reference evidence="1 2" key="1">
    <citation type="journal article" date="2015" name="Genome Biol. Evol.">
        <title>Comparative Genomics of a Bacterivorous Green Alga Reveals Evolutionary Causalities and Consequences of Phago-Mixotrophic Mode of Nutrition.</title>
        <authorList>
            <person name="Burns J.A."/>
            <person name="Paasch A."/>
            <person name="Narechania A."/>
            <person name="Kim E."/>
        </authorList>
    </citation>
    <scope>NUCLEOTIDE SEQUENCE [LARGE SCALE GENOMIC DNA]</scope>
    <source>
        <strain evidence="1 2">PLY_AMNH</strain>
    </source>
</reference>
<dbReference type="Proteomes" id="UP001190700">
    <property type="component" value="Unassembled WGS sequence"/>
</dbReference>
<evidence type="ECO:0000313" key="2">
    <source>
        <dbReference type="Proteomes" id="UP001190700"/>
    </source>
</evidence>
<comment type="caution">
    <text evidence="1">The sequence shown here is derived from an EMBL/GenBank/DDBJ whole genome shotgun (WGS) entry which is preliminary data.</text>
</comment>